<accession>A0A0F9IKY7</accession>
<reference evidence="1" key="1">
    <citation type="journal article" date="2015" name="Nature">
        <title>Complex archaea that bridge the gap between prokaryotes and eukaryotes.</title>
        <authorList>
            <person name="Spang A."/>
            <person name="Saw J.H."/>
            <person name="Jorgensen S.L."/>
            <person name="Zaremba-Niedzwiedzka K."/>
            <person name="Martijn J."/>
            <person name="Lind A.E."/>
            <person name="van Eijk R."/>
            <person name="Schleper C."/>
            <person name="Guy L."/>
            <person name="Ettema T.J."/>
        </authorList>
    </citation>
    <scope>NUCLEOTIDE SEQUENCE</scope>
</reference>
<sequence>MKGSFTTVTGGGGGAVTNAGVFAVQEDGAALTAQQAIQTATEAINTKLVTGTVIGDVNSILAVGLLHANSPTTVAAIVKVFNAGDIAATSMGASTAITITGTGALTKVCVILTTGTITSAENGDLIFFTTDPTISENTADLTVVKAKQISSIISLTGTDFTTDFATAQVNCQKVDEPFTALTHVLWHAKGATAYTDEVIDVLVTYRRDS</sequence>
<name>A0A0F9IKY7_9ZZZZ</name>
<proteinExistence type="predicted"/>
<evidence type="ECO:0000313" key="1">
    <source>
        <dbReference type="EMBL" id="KKM30264.1"/>
    </source>
</evidence>
<organism evidence="1">
    <name type="scientific">marine sediment metagenome</name>
    <dbReference type="NCBI Taxonomy" id="412755"/>
    <lineage>
        <taxon>unclassified sequences</taxon>
        <taxon>metagenomes</taxon>
        <taxon>ecological metagenomes</taxon>
    </lineage>
</organism>
<comment type="caution">
    <text evidence="1">The sequence shown here is derived from an EMBL/GenBank/DDBJ whole genome shotgun (WGS) entry which is preliminary data.</text>
</comment>
<protein>
    <submittedName>
        <fullName evidence="1">Uncharacterized protein</fullName>
    </submittedName>
</protein>
<dbReference type="EMBL" id="LAZR01012156">
    <property type="protein sequence ID" value="KKM30264.1"/>
    <property type="molecule type" value="Genomic_DNA"/>
</dbReference>
<dbReference type="AlphaFoldDB" id="A0A0F9IKY7"/>
<gene>
    <name evidence="1" type="ORF">LCGC14_1566200</name>
</gene>